<dbReference type="InterPro" id="IPR008949">
    <property type="entry name" value="Isoprenoid_synthase_dom_sf"/>
</dbReference>
<dbReference type="Gene3D" id="1.10.600.10">
    <property type="entry name" value="Farnesyl Diphosphate Synthase"/>
    <property type="match status" value="1"/>
</dbReference>
<dbReference type="EMBL" id="WOCE01000020">
    <property type="protein sequence ID" value="KAE9591756.1"/>
    <property type="molecule type" value="Genomic_DNA"/>
</dbReference>
<reference evidence="3" key="1">
    <citation type="journal article" date="2020" name="Nat. Commun.">
        <title>Genome sequence of the cluster root forming white lupin.</title>
        <authorList>
            <person name="Hufnagel B."/>
            <person name="Marques A."/>
            <person name="Soriano A."/>
            <person name="Marques L."/>
            <person name="Divol F."/>
            <person name="Doumas P."/>
            <person name="Sallet E."/>
            <person name="Mancinotti D."/>
            <person name="Carrere S."/>
            <person name="Marande W."/>
            <person name="Arribat S."/>
            <person name="Keller J."/>
            <person name="Huneau C."/>
            <person name="Blein T."/>
            <person name="Aime D."/>
            <person name="Laguerre M."/>
            <person name="Taylor J."/>
            <person name="Schubert V."/>
            <person name="Nelson M."/>
            <person name="Geu-Flores F."/>
            <person name="Crespi M."/>
            <person name="Gallardo-Guerrero K."/>
            <person name="Delaux P.-M."/>
            <person name="Salse J."/>
            <person name="Berges H."/>
            <person name="Guyot R."/>
            <person name="Gouzy J."/>
            <person name="Peret B."/>
        </authorList>
    </citation>
    <scope>NUCLEOTIDE SEQUENCE [LARGE SCALE GENOMIC DNA]</scope>
    <source>
        <strain evidence="3">cv. Amiga</strain>
    </source>
</reference>
<organism evidence="2 3">
    <name type="scientific">Lupinus albus</name>
    <name type="common">White lupine</name>
    <name type="synonym">Lupinus termis</name>
    <dbReference type="NCBI Taxonomy" id="3870"/>
    <lineage>
        <taxon>Eukaryota</taxon>
        <taxon>Viridiplantae</taxon>
        <taxon>Streptophyta</taxon>
        <taxon>Embryophyta</taxon>
        <taxon>Tracheophyta</taxon>
        <taxon>Spermatophyta</taxon>
        <taxon>Magnoliopsida</taxon>
        <taxon>eudicotyledons</taxon>
        <taxon>Gunneridae</taxon>
        <taxon>Pentapetalae</taxon>
        <taxon>rosids</taxon>
        <taxon>fabids</taxon>
        <taxon>Fabales</taxon>
        <taxon>Fabaceae</taxon>
        <taxon>Papilionoideae</taxon>
        <taxon>50 kb inversion clade</taxon>
        <taxon>genistoids sensu lato</taxon>
        <taxon>core genistoids</taxon>
        <taxon>Genisteae</taxon>
        <taxon>Lupinus</taxon>
    </lineage>
</organism>
<dbReference type="OrthoDB" id="1744047at2759"/>
<name>A0A6A4NDL0_LUPAL</name>
<dbReference type="AlphaFoldDB" id="A0A6A4NDL0"/>
<dbReference type="GO" id="GO:0016102">
    <property type="term" value="P:diterpenoid biosynthetic process"/>
    <property type="evidence" value="ECO:0007669"/>
    <property type="project" value="TreeGrafter"/>
</dbReference>
<proteinExistence type="predicted"/>
<protein>
    <submittedName>
        <fullName evidence="2">Putative geranyllinalool synthase</fullName>
    </submittedName>
</protein>
<evidence type="ECO:0000313" key="2">
    <source>
        <dbReference type="EMBL" id="KAE9591756.1"/>
    </source>
</evidence>
<gene>
    <name evidence="2" type="ORF">Lalb_Chr20g0122071</name>
</gene>
<dbReference type="GO" id="GO:0010333">
    <property type="term" value="F:terpene synthase activity"/>
    <property type="evidence" value="ECO:0007669"/>
    <property type="project" value="InterPro"/>
</dbReference>
<evidence type="ECO:0000256" key="1">
    <source>
        <dbReference type="ARBA" id="ARBA00022842"/>
    </source>
</evidence>
<keyword evidence="1" id="KW-0460">Magnesium</keyword>
<dbReference type="Proteomes" id="UP000447434">
    <property type="component" value="Chromosome 20"/>
</dbReference>
<dbReference type="PANTHER" id="PTHR31739">
    <property type="entry name" value="ENT-COPALYL DIPHOSPHATE SYNTHASE, CHLOROPLASTIC"/>
    <property type="match status" value="1"/>
</dbReference>
<accession>A0A6A4NDL0</accession>
<evidence type="ECO:0000313" key="3">
    <source>
        <dbReference type="Proteomes" id="UP000447434"/>
    </source>
</evidence>
<dbReference type="PANTHER" id="PTHR31739:SF25">
    <property type="entry name" value="(E,E)-GERANYLLINALOOL SYNTHASE"/>
    <property type="match status" value="1"/>
</dbReference>
<dbReference type="InterPro" id="IPR050148">
    <property type="entry name" value="Terpene_synthase-like"/>
</dbReference>
<dbReference type="GO" id="GO:0000287">
    <property type="term" value="F:magnesium ion binding"/>
    <property type="evidence" value="ECO:0007669"/>
    <property type="project" value="TreeGrafter"/>
</dbReference>
<keyword evidence="3" id="KW-1185">Reference proteome</keyword>
<sequence length="146" mass="16614">MLEGPELDIEDSITCIRETIGEKRKEFFEHVLIDDGLSDLSKPTKLLHLSCYKVFQMFFNSKNSFDSDTDMAEDIHKAIYLPVSRTINPLSLHPMPNKKCNNQKFSSAYPSNNNKMVFTTHQVSPFALSNGYGKVFMPMKIGLGFI</sequence>
<comment type="caution">
    <text evidence="2">The sequence shown here is derived from an EMBL/GenBank/DDBJ whole genome shotgun (WGS) entry which is preliminary data.</text>
</comment>